<proteinExistence type="predicted"/>
<reference evidence="2" key="1">
    <citation type="submission" date="2019-08" db="EMBL/GenBank/DDBJ databases">
        <title>The genome of the North American firefly Photinus pyralis.</title>
        <authorList>
            <consortium name="Photinus pyralis genome working group"/>
            <person name="Fallon T.R."/>
            <person name="Sander Lower S.E."/>
            <person name="Weng J.-K."/>
        </authorList>
    </citation>
    <scope>NUCLEOTIDE SEQUENCE</scope>
    <source>
        <strain evidence="2">TRF0915ILg1</strain>
        <tissue evidence="2">Whole body</tissue>
    </source>
</reference>
<keyword evidence="3" id="KW-1185">Reference proteome</keyword>
<dbReference type="EMBL" id="VTPC01005931">
    <property type="protein sequence ID" value="KAF2895419.1"/>
    <property type="molecule type" value="Genomic_DNA"/>
</dbReference>
<dbReference type="AlphaFoldDB" id="A0A8K0CXI5"/>
<accession>A0A8K0CXI5</accession>
<dbReference type="Proteomes" id="UP000801492">
    <property type="component" value="Unassembled WGS sequence"/>
</dbReference>
<evidence type="ECO:0000256" key="1">
    <source>
        <dbReference type="SAM" id="MobiDB-lite"/>
    </source>
</evidence>
<name>A0A8K0CXI5_IGNLU</name>
<comment type="caution">
    <text evidence="2">The sequence shown here is derived from an EMBL/GenBank/DDBJ whole genome shotgun (WGS) entry which is preliminary data.</text>
</comment>
<organism evidence="2 3">
    <name type="scientific">Ignelater luminosus</name>
    <name type="common">Cucubano</name>
    <name type="synonym">Pyrophorus luminosus</name>
    <dbReference type="NCBI Taxonomy" id="2038154"/>
    <lineage>
        <taxon>Eukaryota</taxon>
        <taxon>Metazoa</taxon>
        <taxon>Ecdysozoa</taxon>
        <taxon>Arthropoda</taxon>
        <taxon>Hexapoda</taxon>
        <taxon>Insecta</taxon>
        <taxon>Pterygota</taxon>
        <taxon>Neoptera</taxon>
        <taxon>Endopterygota</taxon>
        <taxon>Coleoptera</taxon>
        <taxon>Polyphaga</taxon>
        <taxon>Elateriformia</taxon>
        <taxon>Elateroidea</taxon>
        <taxon>Elateridae</taxon>
        <taxon>Agrypninae</taxon>
        <taxon>Pyrophorini</taxon>
        <taxon>Ignelater</taxon>
    </lineage>
</organism>
<feature type="region of interest" description="Disordered" evidence="1">
    <location>
        <begin position="110"/>
        <end position="151"/>
    </location>
</feature>
<feature type="compositionally biased region" description="Low complexity" evidence="1">
    <location>
        <begin position="110"/>
        <end position="122"/>
    </location>
</feature>
<sequence>MSKNIVLEYGQLLFKCTQCDFAGFDEQETLTHIEQQHEQYRDNFFGDFHAVETSVNSGDTQVNLSSTSRVAFNTEPDSGGEEADKESNKLWSTNAVKISASGLIVNNIMESPPSTPASANNEAAEETTRSDSDGPFIRKRKHKLSAAEERHREKLARQDKFLELFQKFIDKM</sequence>
<evidence type="ECO:0000313" key="3">
    <source>
        <dbReference type="Proteomes" id="UP000801492"/>
    </source>
</evidence>
<protein>
    <submittedName>
        <fullName evidence="2">Uncharacterized protein</fullName>
    </submittedName>
</protein>
<evidence type="ECO:0000313" key="2">
    <source>
        <dbReference type="EMBL" id="KAF2895419.1"/>
    </source>
</evidence>
<gene>
    <name evidence="2" type="ORF">ILUMI_10756</name>
</gene>